<dbReference type="InterPro" id="IPR052163">
    <property type="entry name" value="DGC-Regulatory_Protein"/>
</dbReference>
<evidence type="ECO:0000256" key="1">
    <source>
        <dbReference type="ARBA" id="ARBA00000085"/>
    </source>
</evidence>
<evidence type="ECO:0000259" key="4">
    <source>
        <dbReference type="PROSITE" id="PS50113"/>
    </source>
</evidence>
<dbReference type="PANTHER" id="PTHR46663:SF3">
    <property type="entry name" value="SLL0267 PROTEIN"/>
    <property type="match status" value="1"/>
</dbReference>
<evidence type="ECO:0000313" key="5">
    <source>
        <dbReference type="EMBL" id="WEK17445.1"/>
    </source>
</evidence>
<dbReference type="CDD" id="cd00082">
    <property type="entry name" value="HisKA"/>
    <property type="match status" value="1"/>
</dbReference>
<dbReference type="PANTHER" id="PTHR46663">
    <property type="entry name" value="DIGUANYLATE CYCLASE DGCT-RELATED"/>
    <property type="match status" value="1"/>
</dbReference>
<comment type="catalytic activity">
    <reaction evidence="1">
        <text>ATP + protein L-histidine = ADP + protein N-phospho-L-histidine.</text>
        <dbReference type="EC" id="2.7.13.3"/>
    </reaction>
</comment>
<organism evidence="5 6">
    <name type="scientific">Candidatus Pedobacter colombiensis</name>
    <dbReference type="NCBI Taxonomy" id="3121371"/>
    <lineage>
        <taxon>Bacteria</taxon>
        <taxon>Pseudomonadati</taxon>
        <taxon>Bacteroidota</taxon>
        <taxon>Sphingobacteriia</taxon>
        <taxon>Sphingobacteriales</taxon>
        <taxon>Sphingobacteriaceae</taxon>
        <taxon>Pedobacter</taxon>
    </lineage>
</organism>
<dbReference type="EC" id="2.7.13.3" evidence="2"/>
<gene>
    <name evidence="5" type="ORF">P0Y49_11630</name>
</gene>
<dbReference type="PROSITE" id="PS50113">
    <property type="entry name" value="PAC"/>
    <property type="match status" value="1"/>
</dbReference>
<dbReference type="SUPFAM" id="SSF47384">
    <property type="entry name" value="Homodimeric domain of signal transducing histidine kinase"/>
    <property type="match status" value="1"/>
</dbReference>
<dbReference type="EMBL" id="CP119313">
    <property type="protein sequence ID" value="WEK17445.1"/>
    <property type="molecule type" value="Genomic_DNA"/>
</dbReference>
<feature type="domain" description="PAC" evidence="4">
    <location>
        <begin position="94"/>
        <end position="146"/>
    </location>
</feature>
<dbReference type="InterPro" id="IPR000014">
    <property type="entry name" value="PAS"/>
</dbReference>
<dbReference type="InterPro" id="IPR035965">
    <property type="entry name" value="PAS-like_dom_sf"/>
</dbReference>
<name>A0AAJ6B4S2_9SPHI</name>
<sequence length="217" mass="25078">MSLLEGNLGYGQSNSKDELINVLSAYRRAVDNSVISSITDIKGNIIYVNQKFCEVSKYNAHELVGKNHNVINSGHHTKQFFKNMWKTIAQGEVWYGEIKNLAKDKSPYWVDSVIVPIKNNMGKPFQYLSLRTLISDRKANEERERDQNVKHMEEMLFKISHQMRQPVVQILGLSQLLDENRAENDDLKTIISYLKISALSLDQYIRELSVFVNKIKE</sequence>
<dbReference type="NCBIfam" id="TIGR00229">
    <property type="entry name" value="sensory_box"/>
    <property type="match status" value="1"/>
</dbReference>
<dbReference type="InterPro" id="IPR000700">
    <property type="entry name" value="PAS-assoc_C"/>
</dbReference>
<feature type="domain" description="PAS" evidence="3">
    <location>
        <begin position="38"/>
        <end position="67"/>
    </location>
</feature>
<dbReference type="GO" id="GO:0000155">
    <property type="term" value="F:phosphorelay sensor kinase activity"/>
    <property type="evidence" value="ECO:0007669"/>
    <property type="project" value="InterPro"/>
</dbReference>
<reference evidence="5" key="1">
    <citation type="submission" date="2023-03" db="EMBL/GenBank/DDBJ databases">
        <title>Andean soil-derived lignocellulolytic bacterial consortium as a source of novel taxa and putative plastic-active enzymes.</title>
        <authorList>
            <person name="Diaz-Garcia L."/>
            <person name="Chuvochina M."/>
            <person name="Feuerriegel G."/>
            <person name="Bunk B."/>
            <person name="Sproer C."/>
            <person name="Streit W.R."/>
            <person name="Rodriguez L.M."/>
            <person name="Overmann J."/>
            <person name="Jimenez D.J."/>
        </authorList>
    </citation>
    <scope>NUCLEOTIDE SEQUENCE</scope>
    <source>
        <strain evidence="5">MAG 3858</strain>
    </source>
</reference>
<dbReference type="Pfam" id="PF13426">
    <property type="entry name" value="PAS_9"/>
    <property type="match status" value="1"/>
</dbReference>
<dbReference type="Gene3D" id="1.10.287.130">
    <property type="match status" value="1"/>
</dbReference>
<protein>
    <recommendedName>
        <fullName evidence="2">histidine kinase</fullName>
        <ecNumber evidence="2">2.7.13.3</ecNumber>
    </recommendedName>
</protein>
<proteinExistence type="predicted"/>
<dbReference type="Gene3D" id="3.30.450.20">
    <property type="entry name" value="PAS domain"/>
    <property type="match status" value="1"/>
</dbReference>
<dbReference type="PROSITE" id="PS50112">
    <property type="entry name" value="PAS"/>
    <property type="match status" value="1"/>
</dbReference>
<dbReference type="SUPFAM" id="SSF55785">
    <property type="entry name" value="PYP-like sensor domain (PAS domain)"/>
    <property type="match status" value="1"/>
</dbReference>
<dbReference type="InterPro" id="IPR003661">
    <property type="entry name" value="HisK_dim/P_dom"/>
</dbReference>
<evidence type="ECO:0000256" key="2">
    <source>
        <dbReference type="ARBA" id="ARBA00012438"/>
    </source>
</evidence>
<evidence type="ECO:0000313" key="6">
    <source>
        <dbReference type="Proteomes" id="UP001214530"/>
    </source>
</evidence>
<evidence type="ECO:0000259" key="3">
    <source>
        <dbReference type="PROSITE" id="PS50112"/>
    </source>
</evidence>
<accession>A0AAJ6B4S2</accession>
<dbReference type="CDD" id="cd00130">
    <property type="entry name" value="PAS"/>
    <property type="match status" value="1"/>
</dbReference>
<dbReference type="AlphaFoldDB" id="A0AAJ6B4S2"/>
<dbReference type="InterPro" id="IPR036097">
    <property type="entry name" value="HisK_dim/P_sf"/>
</dbReference>
<dbReference type="Proteomes" id="UP001214530">
    <property type="component" value="Chromosome"/>
</dbReference>